<feature type="active site" description="Nucleophile" evidence="2">
    <location>
        <position position="71"/>
    </location>
</feature>
<evidence type="ECO:0000256" key="6">
    <source>
        <dbReference type="RuleBase" id="RU361220"/>
    </source>
</evidence>
<gene>
    <name evidence="7" type="primary">sacB2</name>
    <name evidence="7" type="ordered locus">CA_C1774</name>
</gene>
<comment type="similarity">
    <text evidence="1 6">Belongs to the glycosyl hydrolase 68 family.</text>
</comment>
<dbReference type="GO" id="GO:0046872">
    <property type="term" value="F:metal ion binding"/>
    <property type="evidence" value="ECO:0007669"/>
    <property type="project" value="UniProtKB-KW"/>
</dbReference>
<dbReference type="STRING" id="272562.CA_C1774"/>
<dbReference type="Pfam" id="PF02435">
    <property type="entry name" value="Glyco_hydro_68"/>
    <property type="match status" value="1"/>
</dbReference>
<dbReference type="RefSeq" id="WP_010965080.1">
    <property type="nucleotide sequence ID" value="NC_003030.1"/>
</dbReference>
<dbReference type="GO" id="GO:0009758">
    <property type="term" value="P:carbohydrate utilization"/>
    <property type="evidence" value="ECO:0007669"/>
    <property type="project" value="InterPro"/>
</dbReference>
<evidence type="ECO:0000256" key="5">
    <source>
        <dbReference type="PIRSR" id="PIRSR603469-4"/>
    </source>
</evidence>
<dbReference type="CAZy" id="GH68">
    <property type="family name" value="Glycoside Hydrolase Family 68"/>
</dbReference>
<dbReference type="OrthoDB" id="2210426at2"/>
<feature type="binding site" evidence="3">
    <location>
        <position position="70"/>
    </location>
    <ligand>
        <name>substrate</name>
    </ligand>
</feature>
<feature type="binding site" evidence="3">
    <location>
        <begin position="304"/>
        <end position="306"/>
    </location>
    <ligand>
        <name>substrate</name>
    </ligand>
</feature>
<organism evidence="7 8">
    <name type="scientific">Clostridium acetobutylicum (strain ATCC 824 / DSM 792 / JCM 1419 / IAM 19013 / LMG 5710 / NBRC 13948 / NRRL B-527 / VKM B-1787 / 2291 / W)</name>
    <dbReference type="NCBI Taxonomy" id="272562"/>
    <lineage>
        <taxon>Bacteria</taxon>
        <taxon>Bacillati</taxon>
        <taxon>Bacillota</taxon>
        <taxon>Clostridia</taxon>
        <taxon>Eubacteriales</taxon>
        <taxon>Clostridiaceae</taxon>
        <taxon>Clostridium</taxon>
    </lineage>
</organism>
<evidence type="ECO:0000256" key="3">
    <source>
        <dbReference type="PIRSR" id="PIRSR603469-2"/>
    </source>
</evidence>
<dbReference type="GO" id="GO:0050053">
    <property type="term" value="F:levansucrase activity"/>
    <property type="evidence" value="ECO:0007669"/>
    <property type="project" value="InterPro"/>
</dbReference>
<evidence type="ECO:0000313" key="8">
    <source>
        <dbReference type="Proteomes" id="UP000000814"/>
    </source>
</evidence>
<dbReference type="PIR" id="H97118">
    <property type="entry name" value="H97118"/>
</dbReference>
<feature type="binding site" evidence="4">
    <location>
        <position position="273"/>
    </location>
    <ligand>
        <name>Ca(2+)</name>
        <dbReference type="ChEBI" id="CHEBI:29108"/>
        <label>1</label>
    </ligand>
</feature>
<dbReference type="SUPFAM" id="SSF75005">
    <property type="entry name" value="Arabinanase/levansucrase/invertase"/>
    <property type="match status" value="1"/>
</dbReference>
<name>Q97I79_CLOAB</name>
<evidence type="ECO:0000313" key="7">
    <source>
        <dbReference type="EMBL" id="AAK79739.1"/>
    </source>
</evidence>
<evidence type="ECO:0000256" key="4">
    <source>
        <dbReference type="PIRSR" id="PIRSR603469-3"/>
    </source>
</evidence>
<sequence>MKTRKTYKMISSLMVILAILTIPFLILRHNTGYTSIWSRQQAQNFKCTKENTAPNINPNFKLTAPNLWVWDTWPLVKKDGSLAVVNGYKVIFALTASRNVGWNKRHDVAGISYFCSTDGENWVYKGLAYNVEDALGSRQWAGSAILDENGMVQFFYTATGRKGEAVRTFEQRLVKTKFSINVDKGGVHITNCSKHQVILEPDGVYYQTMQQAKGPIIYSFRDPYFFEDPKTKKDYLIFEGNKGGKIEKMKPENIGDKLFRKNHIAPRGVENFNGNVGIAVAQNKDLTRFKLLPPLLEAVGVNQQLERPQIVMKKNKYYLFTISHKFTYAQGLNGVDGLYGFCGNSLRSNYKPLNGNGLVITNPTNDPYQTYSWYLVSGHDVLSFINEYHFNGQLRYGGTFAPTLQISLKGYKSKIIGRLGEGVVTPAH</sequence>
<feature type="active site" description="Proton donor/acceptor" evidence="2">
    <location>
        <position position="306"/>
    </location>
</feature>
<feature type="site" description="Transition state stabilizer" evidence="5">
    <location>
        <position position="222"/>
    </location>
</feature>
<accession>Q97I79</accession>
<proteinExistence type="inferred from homology"/>
<dbReference type="eggNOG" id="COG1621">
    <property type="taxonomic scope" value="Bacteria"/>
</dbReference>
<dbReference type="InterPro" id="IPR003469">
    <property type="entry name" value="Glyco_hydro_68"/>
</dbReference>
<reference evidence="7 8" key="1">
    <citation type="journal article" date="2001" name="J. Bacteriol.">
        <title>Genome sequence and comparative analysis of the solvent-producing bacterium Clostridium acetobutylicum.</title>
        <authorList>
            <person name="Nolling J."/>
            <person name="Breton G."/>
            <person name="Omelchenko M.V."/>
            <person name="Makarova K.S."/>
            <person name="Zeng Q."/>
            <person name="Gibson R."/>
            <person name="Lee H.M."/>
            <person name="Dubois J."/>
            <person name="Qiu D."/>
            <person name="Hitti J."/>
            <person name="Wolf Y.I."/>
            <person name="Tatusov R.L."/>
            <person name="Sabathe F."/>
            <person name="Doucette-Stamm L."/>
            <person name="Soucaille P."/>
            <person name="Daly M.J."/>
            <person name="Bennett G.N."/>
            <person name="Koonin E.V."/>
            <person name="Smith D.R."/>
        </authorList>
    </citation>
    <scope>NUCLEOTIDE SEQUENCE [LARGE SCALE GENOMIC DNA]</scope>
    <source>
        <strain evidence="8">ATCC 824 / DSM 792 / JCM 1419 / LMG 5710 / VKM B-1787</strain>
    </source>
</reference>
<dbReference type="Gene3D" id="2.115.10.20">
    <property type="entry name" value="Glycosyl hydrolase domain, family 43"/>
    <property type="match status" value="1"/>
</dbReference>
<dbReference type="Proteomes" id="UP000000814">
    <property type="component" value="Chromosome"/>
</dbReference>
<protein>
    <submittedName>
        <fullName evidence="7">Levansucrase</fullName>
    </submittedName>
</protein>
<dbReference type="EMBL" id="AE001437">
    <property type="protein sequence ID" value="AAK79739.1"/>
    <property type="molecule type" value="Genomic_DNA"/>
</dbReference>
<keyword evidence="4" id="KW-0106">Calcium</keyword>
<keyword evidence="8" id="KW-1185">Reference proteome</keyword>
<evidence type="ECO:0000256" key="1">
    <source>
        <dbReference type="ARBA" id="ARBA00006775"/>
    </source>
</evidence>
<dbReference type="AlphaFoldDB" id="Q97I79"/>
<keyword evidence="4" id="KW-0479">Metal-binding</keyword>
<feature type="binding site" evidence="3">
    <location>
        <begin position="221"/>
        <end position="222"/>
    </location>
    <ligand>
        <name>substrate</name>
    </ligand>
</feature>
<evidence type="ECO:0000256" key="2">
    <source>
        <dbReference type="PIRSR" id="PIRSR603469-1"/>
    </source>
</evidence>
<dbReference type="GeneID" id="44998268"/>
<dbReference type="InterPro" id="IPR023296">
    <property type="entry name" value="Glyco_hydro_beta-prop_sf"/>
</dbReference>
<feature type="binding site" evidence="3">
    <location>
        <position position="141"/>
    </location>
    <ligand>
        <name>substrate</name>
    </ligand>
</feature>
<dbReference type="KEGG" id="cac:CA_C1774"/>
<dbReference type="SMR" id="Q97I79"/>
<dbReference type="HOGENOM" id="CLU_031862_1_0_9"/>
<comment type="cofactor">
    <cofactor evidence="4">
        <name>Ca(2+)</name>
        <dbReference type="ChEBI" id="CHEBI:29108"/>
    </cofactor>
</comment>
<dbReference type="PATRIC" id="fig|272562.8.peg.1979"/>
<dbReference type="CDD" id="cd08997">
    <property type="entry name" value="GH68"/>
    <property type="match status" value="1"/>
</dbReference>